<evidence type="ECO:0000313" key="2">
    <source>
        <dbReference type="Proteomes" id="UP001056120"/>
    </source>
</evidence>
<name>A0ACB9HS83_9ASTR</name>
<comment type="caution">
    <text evidence="1">The sequence shown here is derived from an EMBL/GenBank/DDBJ whole genome shotgun (WGS) entry which is preliminary data.</text>
</comment>
<proteinExistence type="predicted"/>
<dbReference type="EMBL" id="CM042028">
    <property type="protein sequence ID" value="KAI3798298.1"/>
    <property type="molecule type" value="Genomic_DNA"/>
</dbReference>
<dbReference type="Proteomes" id="UP001056120">
    <property type="component" value="Linkage Group LG11"/>
</dbReference>
<reference evidence="1 2" key="2">
    <citation type="journal article" date="2022" name="Mol. Ecol. Resour.">
        <title>The genomes of chicory, endive, great burdock and yacon provide insights into Asteraceae paleo-polyploidization history and plant inulin production.</title>
        <authorList>
            <person name="Fan W."/>
            <person name="Wang S."/>
            <person name="Wang H."/>
            <person name="Wang A."/>
            <person name="Jiang F."/>
            <person name="Liu H."/>
            <person name="Zhao H."/>
            <person name="Xu D."/>
            <person name="Zhang Y."/>
        </authorList>
    </citation>
    <scope>NUCLEOTIDE SEQUENCE [LARGE SCALE GENOMIC DNA]</scope>
    <source>
        <strain evidence="2">cv. Yunnan</strain>
        <tissue evidence="1">Leaves</tissue>
    </source>
</reference>
<accession>A0ACB9HS83</accession>
<gene>
    <name evidence="1" type="ORF">L1987_33569</name>
</gene>
<protein>
    <submittedName>
        <fullName evidence="1">Uncharacterized protein</fullName>
    </submittedName>
</protein>
<evidence type="ECO:0000313" key="1">
    <source>
        <dbReference type="EMBL" id="KAI3798298.1"/>
    </source>
</evidence>
<sequence>MGRRSYTPSPPRGGHGRRGRSPSPRGRYGGGYGGGGGRGREQDLPTSLLVRNLRHDCRPEDLRRPFGQFGPLKDIYLPRDYYSGEPRGFGFVQFLDPADAAEAKYQMDGQVLLGRQMTVVFAEENRKKPTDMRTREKRGGGRFNDRRRSPPPRYSRSPPRRHSRSPPPRHTRSRSHSREYSPPPKRKQHARSVSPQEKRQSRERSFSRSPAREQSPPYDGSPRSRSRSPPYNGSRSQNRSPGREMLPSRNRSLERERRAPRDLSRSPSPEARDYPRGEADRDISPSP</sequence>
<keyword evidence="2" id="KW-1185">Reference proteome</keyword>
<reference evidence="2" key="1">
    <citation type="journal article" date="2022" name="Mol. Ecol. Resour.">
        <title>The genomes of chicory, endive, great burdock and yacon provide insights into Asteraceae palaeo-polyploidization history and plant inulin production.</title>
        <authorList>
            <person name="Fan W."/>
            <person name="Wang S."/>
            <person name="Wang H."/>
            <person name="Wang A."/>
            <person name="Jiang F."/>
            <person name="Liu H."/>
            <person name="Zhao H."/>
            <person name="Xu D."/>
            <person name="Zhang Y."/>
        </authorList>
    </citation>
    <scope>NUCLEOTIDE SEQUENCE [LARGE SCALE GENOMIC DNA]</scope>
    <source>
        <strain evidence="2">cv. Yunnan</strain>
    </source>
</reference>
<organism evidence="1 2">
    <name type="scientific">Smallanthus sonchifolius</name>
    <dbReference type="NCBI Taxonomy" id="185202"/>
    <lineage>
        <taxon>Eukaryota</taxon>
        <taxon>Viridiplantae</taxon>
        <taxon>Streptophyta</taxon>
        <taxon>Embryophyta</taxon>
        <taxon>Tracheophyta</taxon>
        <taxon>Spermatophyta</taxon>
        <taxon>Magnoliopsida</taxon>
        <taxon>eudicotyledons</taxon>
        <taxon>Gunneridae</taxon>
        <taxon>Pentapetalae</taxon>
        <taxon>asterids</taxon>
        <taxon>campanulids</taxon>
        <taxon>Asterales</taxon>
        <taxon>Asteraceae</taxon>
        <taxon>Asteroideae</taxon>
        <taxon>Heliantheae alliance</taxon>
        <taxon>Millerieae</taxon>
        <taxon>Smallanthus</taxon>
    </lineage>
</organism>